<protein>
    <submittedName>
        <fullName evidence="1">Putative FEN1-like nuclease</fullName>
    </submittedName>
</protein>
<reference evidence="1 2" key="1">
    <citation type="submission" date="2015-04" db="EMBL/GenBank/DDBJ databases">
        <title>Diachasmimorpha longicaudata entomopoxvirus genome.</title>
        <authorList>
            <person name="Coffman K.A."/>
            <person name="Burke G.R."/>
        </authorList>
    </citation>
    <scope>NUCLEOTIDE SEQUENCE [LARGE SCALE GENOMIC DNA]</scope>
</reference>
<proteinExistence type="predicted"/>
<keyword evidence="2" id="KW-1185">Reference proteome</keyword>
<dbReference type="EMBL" id="KR095315">
    <property type="protein sequence ID" value="AKS26335.1"/>
    <property type="molecule type" value="Genomic_DNA"/>
</dbReference>
<organism evidence="1 2">
    <name type="scientific">Diachasmimorpha longicaudata entomopoxvirus</name>
    <dbReference type="NCBI Taxonomy" id="109981"/>
    <lineage>
        <taxon>Viruses</taxon>
        <taxon>Varidnaviria</taxon>
        <taxon>Bamfordvirae</taxon>
        <taxon>Nucleocytoviricota</taxon>
        <taxon>Pokkesviricetes</taxon>
        <taxon>Chitovirales</taxon>
        <taxon>Poxviridae</taxon>
        <taxon>Entomopoxvirinae</taxon>
        <taxon>Epsilonentomopoxvirus</taxon>
        <taxon>Epsilonentomopoxvirus dlongicaudata</taxon>
        <taxon>Diachasmimorpha entomopoxvirus</taxon>
    </lineage>
</organism>
<evidence type="ECO:0000313" key="2">
    <source>
        <dbReference type="Proteomes" id="UP000593702"/>
    </source>
</evidence>
<evidence type="ECO:0000313" key="1">
    <source>
        <dbReference type="EMBL" id="AKS26335.1"/>
    </source>
</evidence>
<sequence length="414" mass="48281">MGIKNLFSILGANDYMGHSTQYPGASDYLGNPDISNCGVFIDFSVILYRYVLGSPDIETSYLNIRNMLKSLREKGNDIKIFLDPAFLKKKENVHKFRTQQKGREIKKLKTTINNSIQENLAANSNVEVNPDVVGVLELETNNTRLELESFENYKDNLNVLKNNQLVSIQTELPLTENNDLNVYSFLENTNTTIDLSLPESNFKLFVYLTPFHYHQRYILEKLFAEEIIFKSEVYQAENVDAEFALLQEYVRDDTEKIKVIISTDQDLVFFSLFNSSETFICISITTKTEDVKIVQKNNISKNLAFLTIFFNVSDYFTGVYNSAFTKEKVKALRKTTFFEQIADVENMKDLVKIYLETQNRTRYDRKEVMPDGYRDNIDDYFNQLELYKTLDPIFYEKPCIQKITITQLYNYFNL</sequence>
<dbReference type="SUPFAM" id="SSF88723">
    <property type="entry name" value="PIN domain-like"/>
    <property type="match status" value="1"/>
</dbReference>
<dbReference type="InterPro" id="IPR029060">
    <property type="entry name" value="PIN-like_dom_sf"/>
</dbReference>
<gene>
    <name evidence="1" type="ORF">DLEV_044</name>
</gene>
<name>A0A7R5WF44_9POXV</name>
<dbReference type="Proteomes" id="UP000593702">
    <property type="component" value="Segment"/>
</dbReference>
<accession>A0A7R5WF44</accession>